<comment type="caution">
    <text evidence="2">The sequence shown here is derived from an EMBL/GenBank/DDBJ whole genome shotgun (WGS) entry which is preliminary data.</text>
</comment>
<dbReference type="EMBL" id="LGUV01000001">
    <property type="protein sequence ID" value="KOG57895.1"/>
    <property type="molecule type" value="Genomic_DNA"/>
</dbReference>
<dbReference type="AlphaFoldDB" id="A0A0L8N5X3"/>
<reference evidence="3" key="1">
    <citation type="submission" date="2015-07" db="EMBL/GenBank/DDBJ databases">
        <authorList>
            <consortium name="Consortium for Microbial Forensics and Genomics (microFORGE)"/>
            <person name="Knight B.M."/>
            <person name="Roberts D.P."/>
            <person name="Lin D."/>
            <person name="Hari K."/>
            <person name="Fletcher J."/>
            <person name="Melcher U."/>
            <person name="Blagden T."/>
            <person name="Winegar R.A."/>
        </authorList>
    </citation>
    <scope>NUCLEOTIDE SEQUENCE [LARGE SCALE GENOMIC DNA]</scope>
    <source>
        <strain evidence="3">NRRL B-1447</strain>
    </source>
</reference>
<feature type="domain" description="Multidrug resistance protein MdtA-like C-terminal permuted SH3" evidence="1">
    <location>
        <begin position="40"/>
        <end position="102"/>
    </location>
</feature>
<dbReference type="InterPro" id="IPR058627">
    <property type="entry name" value="MdtA-like_C"/>
</dbReference>
<dbReference type="RefSeq" id="WP_053167120.1">
    <property type="nucleotide sequence ID" value="NZ_LGUV01000001.1"/>
</dbReference>
<evidence type="ECO:0000313" key="2">
    <source>
        <dbReference type="EMBL" id="KOG57895.1"/>
    </source>
</evidence>
<sequence>MTVAAPAYAVKIKPDTPLPADFAGQNVRLTISAAASAGEVLVVPVSAISSGADGRTTLTVVASGGRQTRVEIRTGMTGDGHVEVTPVAGALSPGDRVVIGVGQNSRGPGGKP</sequence>
<evidence type="ECO:0000313" key="3">
    <source>
        <dbReference type="Proteomes" id="UP000037084"/>
    </source>
</evidence>
<dbReference type="Proteomes" id="UP000037084">
    <property type="component" value="Unassembled WGS sequence"/>
</dbReference>
<protein>
    <recommendedName>
        <fullName evidence="1">Multidrug resistance protein MdtA-like C-terminal permuted SH3 domain-containing protein</fullName>
    </recommendedName>
</protein>
<gene>
    <name evidence="2" type="ORF">ADK75_00310</name>
</gene>
<dbReference type="OrthoDB" id="3268648at2"/>
<dbReference type="Gene3D" id="2.40.420.20">
    <property type="match status" value="1"/>
</dbReference>
<accession>A0A0L8N5X3</accession>
<organism evidence="2 3">
    <name type="scientific">Streptomyces virginiae</name>
    <name type="common">Streptomyces cinnamonensis</name>
    <dbReference type="NCBI Taxonomy" id="1961"/>
    <lineage>
        <taxon>Bacteria</taxon>
        <taxon>Bacillati</taxon>
        <taxon>Actinomycetota</taxon>
        <taxon>Actinomycetes</taxon>
        <taxon>Kitasatosporales</taxon>
        <taxon>Streptomycetaceae</taxon>
        <taxon>Streptomyces</taxon>
    </lineage>
</organism>
<proteinExistence type="predicted"/>
<dbReference type="PATRIC" id="fig|1961.12.peg.66"/>
<name>A0A0L8N5X3_STRVG</name>
<evidence type="ECO:0000259" key="1">
    <source>
        <dbReference type="Pfam" id="PF25967"/>
    </source>
</evidence>
<dbReference type="Pfam" id="PF25967">
    <property type="entry name" value="RND-MFP_C"/>
    <property type="match status" value="1"/>
</dbReference>